<name>A0A835CPK7_APHGI</name>
<dbReference type="Gene3D" id="2.60.40.10">
    <property type="entry name" value="Immunoglobulins"/>
    <property type="match status" value="2"/>
</dbReference>
<dbReference type="GO" id="GO:0005615">
    <property type="term" value="C:extracellular space"/>
    <property type="evidence" value="ECO:0007669"/>
    <property type="project" value="TreeGrafter"/>
</dbReference>
<reference evidence="6 7" key="1">
    <citation type="submission" date="2020-08" db="EMBL/GenBank/DDBJ databases">
        <title>Aphidius gifuensis genome sequencing and assembly.</title>
        <authorList>
            <person name="Du Z."/>
        </authorList>
    </citation>
    <scope>NUCLEOTIDE SEQUENCE [LARGE SCALE GENOMIC DNA]</scope>
    <source>
        <strain evidence="6">YNYX2018</strain>
        <tissue evidence="6">Adults</tissue>
    </source>
</reference>
<feature type="compositionally biased region" description="Acidic residues" evidence="2">
    <location>
        <begin position="875"/>
        <end position="887"/>
    </location>
</feature>
<dbReference type="InterPro" id="IPR036116">
    <property type="entry name" value="FN3_sf"/>
</dbReference>
<comment type="caution">
    <text evidence="6">The sequence shown here is derived from an EMBL/GenBank/DDBJ whole genome shotgun (WGS) entry which is preliminary data.</text>
</comment>
<gene>
    <name evidence="6" type="ORF">HCN44_010780</name>
</gene>
<dbReference type="GO" id="GO:0045597">
    <property type="term" value="P:positive regulation of cell differentiation"/>
    <property type="evidence" value="ECO:0007669"/>
    <property type="project" value="TreeGrafter"/>
</dbReference>
<proteinExistence type="predicted"/>
<feature type="region of interest" description="Disordered" evidence="2">
    <location>
        <begin position="1068"/>
        <end position="1102"/>
    </location>
</feature>
<keyword evidence="3" id="KW-1133">Transmembrane helix</keyword>
<evidence type="ECO:0008006" key="8">
    <source>
        <dbReference type="Google" id="ProtNLM"/>
    </source>
</evidence>
<dbReference type="PANTHER" id="PTHR11348:SF34">
    <property type="entry name" value="EPIDERMAL CELL SURFACE RECEPTOR-RELATED"/>
    <property type="match status" value="1"/>
</dbReference>
<protein>
    <recommendedName>
        <fullName evidence="8">Epidermal cell surface receptor</fullName>
    </recommendedName>
</protein>
<evidence type="ECO:0000259" key="4">
    <source>
        <dbReference type="PROSITE" id="PS50184"/>
    </source>
</evidence>
<feature type="region of interest" description="Disordered" evidence="2">
    <location>
        <begin position="813"/>
        <end position="838"/>
    </location>
</feature>
<dbReference type="PROSITE" id="PS50184">
    <property type="entry name" value="VWFC_2"/>
    <property type="match status" value="2"/>
</dbReference>
<dbReference type="CDD" id="cd00063">
    <property type="entry name" value="FN3"/>
    <property type="match status" value="2"/>
</dbReference>
<evidence type="ECO:0000256" key="1">
    <source>
        <dbReference type="ARBA" id="ARBA00022729"/>
    </source>
</evidence>
<keyword evidence="3" id="KW-0812">Transmembrane</keyword>
<dbReference type="PANTHER" id="PTHR11348">
    <property type="entry name" value="CONNECTIVE TISSUE GROWTH FACTOR-RELATED"/>
    <property type="match status" value="1"/>
</dbReference>
<evidence type="ECO:0000259" key="5">
    <source>
        <dbReference type="PROSITE" id="PS50853"/>
    </source>
</evidence>
<feature type="domain" description="Fibronectin type-III" evidence="5">
    <location>
        <begin position="1329"/>
        <end position="1427"/>
    </location>
</feature>
<dbReference type="Proteomes" id="UP000639338">
    <property type="component" value="Unassembled WGS sequence"/>
</dbReference>
<feature type="domain" description="VWFC" evidence="4">
    <location>
        <begin position="553"/>
        <end position="629"/>
    </location>
</feature>
<sequence length="1612" mass="179883">MDGLKNNKNKKFSPGLVAERGIGLNSDGIVPQVLSIETITPKVINNDDVKNSTLMIDQQKPSKDTDIKKKLTINNDKYKNITKYQLTKKDKDDKELIADKDNYETTTLTIPITTMPSMMPTDDTVKTTIIPETTIKTMTTIVDLISSTIPSVDEASTELPIDTMMNDSSTFIIPTLSVHQNNSQTTNEDVYSPLLLDGEPIVDLTTTTTTSTTELPPTSQVAMEDETMSRARALNISASEPTNSLQANITDLSDVSMDNDENKEPEGVEYVVKHNETTTTTTTTTVLPITLLPPIICHDGNKTYNPGERIIHGCDEKCICGDDGIITRCEPICMSPYVRAGRGENTDPFCHEAIVGTDGCCAVLECSDSATEAEETCVFENKTINRGQRVEDGCSRVCICETGGTLKCQPRCPPNETATGMKQHDRCVALPDPRDSCCTITLCDVSLGEHEIKSENISDLTVNLTDVKVINSTAIKLKLSSELSSDAVIEVSEDNRIWMQRKIDNNGILSNLEPAHSYHVRITEGGRTGPSLRVILPAEVIKTNITDYKFDKNTCNHRGKLYKIGDEWYDECISFCVCNNSAKIECATIQCPTEFGLDVLDPTCLDWEPVPSDFTAKAPDCCPKEMRCRNNGSCEYEGSTYENWSTIPKNKTGCETTCSCEFGKINCTPTCPTVTALPPSTLNCPAYQAVLVSLPHHECCKEWMCDRTIHKTNGMNKTSANPGQYLNDMNIHPSIDTANDTTNNNMPIDHQMNKNKKELSSSTTSNDNVMSNLHPVISEITNNPMEHLNNYNGPYNPDYKPTESSVEELFHLPERNPEKMAPPLKDKSKSKTDMKKPIEPFKQHKEIIEQQLTPHDHYNHHHHHQQQLDNNHNIDDEDDEDENESDDKELPINSQSFPGPIAPNKFPINQNYPNGKETDGSHVPSSKYPNKHSTPSKKVNNNEQQYVPFNNQHDNSGFSQFSPNNGDNIPPTRFDPNTFENTDIGTSYSKKKTPPIDIYNNDENIKIKPSLPGKIKQNQRKPEQEILPGDLLNIFHNQHPGLTQLDLPPAQGHPGLYEFHQQISNQKDVPINGISNGFFNPPPPPPPSSSSASSASSSKKPRPQIIAQENEDGQTTYHIHAPDIQNSQSHLEELLAHISAVEQNSKQGPYQQQYPNRQQQQQINNNYPNGPPPPPPRIENNGDTYLNHPFAIPTPNQSGNRDNFPPGFPNQVIGQSPSDEVVIKELEALVPRNVRVVFTVPAVLIGLQARFELRYTSNQTNTDPSTWSSQLYLPPDELISTQKMEVELDNLEIATIYKVKVIVNVRDLTNHPSSQIYTVKTYEPPEILIDAELQVEQTNSSLIQMIWRKFSDNETRFIDGVQLRYRLLNASTFVRTPLIHRAITSYVIENLAPSTTYEIGISIIPFPGQKTELKTPKTILVTTTIETNPWAFEIDFDIKTVKSQEVEISWSGIPYPEDRYVNIYRAICKSDRGTEDTSTFKIAKRDSPAKTIISGLKPATRYSLWLMVYLKNGKTLQSNVKDFVTKPGTILSAGIGAQGKLASVQIHDGDYYGPLVIVAIVASLSILSTLILLMMLMKRRSSSKADISPRKTTSAYDNPSYKVEIQQETMDL</sequence>
<dbReference type="SMART" id="SM00214">
    <property type="entry name" value="VWC"/>
    <property type="match status" value="3"/>
</dbReference>
<dbReference type="InterPro" id="IPR013783">
    <property type="entry name" value="Ig-like_fold"/>
</dbReference>
<dbReference type="InterPro" id="IPR050941">
    <property type="entry name" value="CCN"/>
</dbReference>
<feature type="compositionally biased region" description="Polar residues" evidence="2">
    <location>
        <begin position="1068"/>
        <end position="1078"/>
    </location>
</feature>
<feature type="compositionally biased region" description="Low complexity" evidence="2">
    <location>
        <begin position="1147"/>
        <end position="1168"/>
    </location>
</feature>
<keyword evidence="1" id="KW-0732">Signal</keyword>
<keyword evidence="3" id="KW-0472">Membrane</keyword>
<dbReference type="SMART" id="SM00060">
    <property type="entry name" value="FN3"/>
    <property type="match status" value="3"/>
</dbReference>
<dbReference type="PROSITE" id="PS50853">
    <property type="entry name" value="FN3"/>
    <property type="match status" value="1"/>
</dbReference>
<dbReference type="GO" id="GO:0007155">
    <property type="term" value="P:cell adhesion"/>
    <property type="evidence" value="ECO:0007669"/>
    <property type="project" value="TreeGrafter"/>
</dbReference>
<feature type="compositionally biased region" description="Low complexity" evidence="2">
    <location>
        <begin position="1089"/>
        <end position="1098"/>
    </location>
</feature>
<accession>A0A835CPK7</accession>
<feature type="transmembrane region" description="Helical" evidence="3">
    <location>
        <begin position="1551"/>
        <end position="1576"/>
    </location>
</feature>
<evidence type="ECO:0000313" key="7">
    <source>
        <dbReference type="Proteomes" id="UP000639338"/>
    </source>
</evidence>
<evidence type="ECO:0000256" key="2">
    <source>
        <dbReference type="SAM" id="MobiDB-lite"/>
    </source>
</evidence>
<feature type="domain" description="VWFC" evidence="4">
    <location>
        <begin position="632"/>
        <end position="706"/>
    </location>
</feature>
<organism evidence="6 7">
    <name type="scientific">Aphidius gifuensis</name>
    <name type="common">Parasitoid wasp</name>
    <dbReference type="NCBI Taxonomy" id="684658"/>
    <lineage>
        <taxon>Eukaryota</taxon>
        <taxon>Metazoa</taxon>
        <taxon>Ecdysozoa</taxon>
        <taxon>Arthropoda</taxon>
        <taxon>Hexapoda</taxon>
        <taxon>Insecta</taxon>
        <taxon>Pterygota</taxon>
        <taxon>Neoptera</taxon>
        <taxon>Endopterygota</taxon>
        <taxon>Hymenoptera</taxon>
        <taxon>Apocrita</taxon>
        <taxon>Ichneumonoidea</taxon>
        <taxon>Braconidae</taxon>
        <taxon>Aphidiinae</taxon>
        <taxon>Aphidius</taxon>
    </lineage>
</organism>
<dbReference type="OrthoDB" id="6022609at2759"/>
<keyword evidence="7" id="KW-1185">Reference proteome</keyword>
<evidence type="ECO:0000313" key="6">
    <source>
        <dbReference type="EMBL" id="KAF7991979.1"/>
    </source>
</evidence>
<dbReference type="InterPro" id="IPR003961">
    <property type="entry name" value="FN3_dom"/>
</dbReference>
<dbReference type="InterPro" id="IPR001007">
    <property type="entry name" value="VWF_dom"/>
</dbReference>
<feature type="compositionally biased region" description="Polar residues" evidence="2">
    <location>
        <begin position="923"/>
        <end position="967"/>
    </location>
</feature>
<dbReference type="GO" id="GO:0005178">
    <property type="term" value="F:integrin binding"/>
    <property type="evidence" value="ECO:0007669"/>
    <property type="project" value="TreeGrafter"/>
</dbReference>
<dbReference type="EMBL" id="JACMRX010000004">
    <property type="protein sequence ID" value="KAF7991979.1"/>
    <property type="molecule type" value="Genomic_DNA"/>
</dbReference>
<feature type="region of interest" description="Disordered" evidence="2">
    <location>
        <begin position="859"/>
        <end position="970"/>
    </location>
</feature>
<evidence type="ECO:0000256" key="3">
    <source>
        <dbReference type="SAM" id="Phobius"/>
    </source>
</evidence>
<feature type="region of interest" description="Disordered" evidence="2">
    <location>
        <begin position="1144"/>
        <end position="1184"/>
    </location>
</feature>
<dbReference type="SUPFAM" id="SSF49265">
    <property type="entry name" value="Fibronectin type III"/>
    <property type="match status" value="2"/>
</dbReference>